<evidence type="ECO:0000313" key="3">
    <source>
        <dbReference type="Proteomes" id="UP001516400"/>
    </source>
</evidence>
<gene>
    <name evidence="2" type="ORF">HHI36_006630</name>
</gene>
<keyword evidence="3" id="KW-1185">Reference proteome</keyword>
<protein>
    <submittedName>
        <fullName evidence="2">Uncharacterized protein</fullName>
    </submittedName>
</protein>
<evidence type="ECO:0000313" key="2">
    <source>
        <dbReference type="EMBL" id="KAL3283490.1"/>
    </source>
</evidence>
<name>A0ABD2NZ14_9CUCU</name>
<feature type="region of interest" description="Disordered" evidence="1">
    <location>
        <begin position="77"/>
        <end position="97"/>
    </location>
</feature>
<comment type="caution">
    <text evidence="2">The sequence shown here is derived from an EMBL/GenBank/DDBJ whole genome shotgun (WGS) entry which is preliminary data.</text>
</comment>
<reference evidence="2 3" key="1">
    <citation type="journal article" date="2021" name="BMC Biol.">
        <title>Horizontally acquired antibacterial genes associated with adaptive radiation of ladybird beetles.</title>
        <authorList>
            <person name="Li H.S."/>
            <person name="Tang X.F."/>
            <person name="Huang Y.H."/>
            <person name="Xu Z.Y."/>
            <person name="Chen M.L."/>
            <person name="Du X.Y."/>
            <person name="Qiu B.Y."/>
            <person name="Chen P.T."/>
            <person name="Zhang W."/>
            <person name="Slipinski A."/>
            <person name="Escalona H.E."/>
            <person name="Waterhouse R.M."/>
            <person name="Zwick A."/>
            <person name="Pang H."/>
        </authorList>
    </citation>
    <scope>NUCLEOTIDE SEQUENCE [LARGE SCALE GENOMIC DNA]</scope>
    <source>
        <strain evidence="2">SYSU2018</strain>
    </source>
</reference>
<dbReference type="AlphaFoldDB" id="A0ABD2NZ14"/>
<accession>A0ABD2NZ14</accession>
<proteinExistence type="predicted"/>
<dbReference type="Proteomes" id="UP001516400">
    <property type="component" value="Unassembled WGS sequence"/>
</dbReference>
<organism evidence="2 3">
    <name type="scientific">Cryptolaemus montrouzieri</name>
    <dbReference type="NCBI Taxonomy" id="559131"/>
    <lineage>
        <taxon>Eukaryota</taxon>
        <taxon>Metazoa</taxon>
        <taxon>Ecdysozoa</taxon>
        <taxon>Arthropoda</taxon>
        <taxon>Hexapoda</taxon>
        <taxon>Insecta</taxon>
        <taxon>Pterygota</taxon>
        <taxon>Neoptera</taxon>
        <taxon>Endopterygota</taxon>
        <taxon>Coleoptera</taxon>
        <taxon>Polyphaga</taxon>
        <taxon>Cucujiformia</taxon>
        <taxon>Coccinelloidea</taxon>
        <taxon>Coccinellidae</taxon>
        <taxon>Scymninae</taxon>
        <taxon>Scymnini</taxon>
        <taxon>Cryptolaemus</taxon>
    </lineage>
</organism>
<sequence>MGKNEEEKTEIRKDARKLGQRCMCKSVGISCEKIGEKTRKEIFNACKYEEKEEAMLIMTLGERKVFSIGLKKRSVRDRVTNPTVHGMPRTRDEKKKTIKQIEDNESKTAMISFINSIPKLTSHDCKADLSKLYSEENFKNKTEAYELYKIL</sequence>
<dbReference type="EMBL" id="JABFTP020000144">
    <property type="protein sequence ID" value="KAL3283490.1"/>
    <property type="molecule type" value="Genomic_DNA"/>
</dbReference>
<evidence type="ECO:0000256" key="1">
    <source>
        <dbReference type="SAM" id="MobiDB-lite"/>
    </source>
</evidence>